<dbReference type="EMBL" id="JMOA01000267">
    <property type="protein sequence ID" value="KCX92101.1"/>
    <property type="molecule type" value="Genomic_DNA"/>
</dbReference>
<protein>
    <submittedName>
        <fullName evidence="2">Uncharacterized protein</fullName>
    </submittedName>
</protein>
<dbReference type="Proteomes" id="UP000027309">
    <property type="component" value="Unassembled WGS sequence"/>
</dbReference>
<evidence type="ECO:0000256" key="1">
    <source>
        <dbReference type="SAM" id="MobiDB-lite"/>
    </source>
</evidence>
<feature type="region of interest" description="Disordered" evidence="1">
    <location>
        <begin position="1"/>
        <end position="42"/>
    </location>
</feature>
<evidence type="ECO:0000313" key="3">
    <source>
        <dbReference type="Proteomes" id="UP000027309"/>
    </source>
</evidence>
<dbReference type="AlphaFoldDB" id="A0A836LR87"/>
<reference evidence="2 3" key="1">
    <citation type="submission" date="2014-04" db="EMBL/GenBank/DDBJ databases">
        <title>Comparative genomics and transcriptomics to identify genetic mechanisms underlying the emergence of carbapenem resistant Acinetobacter baumannii (CRAb).</title>
        <authorList>
            <person name="Harris A.D."/>
            <person name="Johnson K.J."/>
            <person name="George J."/>
            <person name="Nadendla S."/>
            <person name="Daugherty S.C."/>
            <person name="Parankush S."/>
            <person name="Sadzewicz L."/>
            <person name="Tallon L."/>
            <person name="Sengamalay N."/>
            <person name="Hazen T.H."/>
            <person name="Rasko D.A."/>
        </authorList>
    </citation>
    <scope>NUCLEOTIDE SEQUENCE [LARGE SCALE GENOMIC DNA]</scope>
    <source>
        <strain evidence="2 3">1499986</strain>
    </source>
</reference>
<organism evidence="2 3">
    <name type="scientific">Acinetobacter baumannii 1499986</name>
    <dbReference type="NCBI Taxonomy" id="1310673"/>
    <lineage>
        <taxon>Bacteria</taxon>
        <taxon>Pseudomonadati</taxon>
        <taxon>Pseudomonadota</taxon>
        <taxon>Gammaproteobacteria</taxon>
        <taxon>Moraxellales</taxon>
        <taxon>Moraxellaceae</taxon>
        <taxon>Acinetobacter</taxon>
        <taxon>Acinetobacter calcoaceticus/baumannii complex</taxon>
    </lineage>
</organism>
<evidence type="ECO:0000313" key="2">
    <source>
        <dbReference type="EMBL" id="KCX92101.1"/>
    </source>
</evidence>
<sequence>MRFADLQARGCGRSQRHCRSREVPPQGSLDPDPLQEGQRWRP</sequence>
<feature type="non-terminal residue" evidence="2">
    <location>
        <position position="42"/>
    </location>
</feature>
<gene>
    <name evidence="2" type="ORF">J572_4297</name>
</gene>
<comment type="caution">
    <text evidence="2">The sequence shown here is derived from an EMBL/GenBank/DDBJ whole genome shotgun (WGS) entry which is preliminary data.</text>
</comment>
<proteinExistence type="predicted"/>
<accession>A0A836LR87</accession>
<name>A0A836LR87_ACIBA</name>